<dbReference type="InterPro" id="IPR006118">
    <property type="entry name" value="Recombinase_CS"/>
</dbReference>
<keyword evidence="7" id="KW-1185">Reference proteome</keyword>
<dbReference type="PANTHER" id="PTHR30461">
    <property type="entry name" value="DNA-INVERTASE FROM LAMBDOID PROPHAGE"/>
    <property type="match status" value="1"/>
</dbReference>
<comment type="similarity">
    <text evidence="1">Belongs to the site-specific recombinase resolvase family.</text>
</comment>
<keyword evidence="2" id="KW-0229">DNA integration</keyword>
<gene>
    <name evidence="6" type="primary">hin</name>
    <name evidence="6" type="ORF">NBEOAGPD_1686</name>
</gene>
<dbReference type="Gene3D" id="3.40.50.1390">
    <property type="entry name" value="Resolvase, N-terminal catalytic domain"/>
    <property type="match status" value="1"/>
</dbReference>
<dbReference type="EMBL" id="BPQM01000032">
    <property type="protein sequence ID" value="GJD78471.1"/>
    <property type="molecule type" value="Genomic_DNA"/>
</dbReference>
<keyword evidence="4" id="KW-0233">DNA recombination</keyword>
<evidence type="ECO:0000256" key="2">
    <source>
        <dbReference type="ARBA" id="ARBA00022908"/>
    </source>
</evidence>
<dbReference type="GO" id="GO:0003677">
    <property type="term" value="F:DNA binding"/>
    <property type="evidence" value="ECO:0007669"/>
    <property type="project" value="UniProtKB-KW"/>
</dbReference>
<evidence type="ECO:0000256" key="4">
    <source>
        <dbReference type="ARBA" id="ARBA00023172"/>
    </source>
</evidence>
<proteinExistence type="inferred from homology"/>
<dbReference type="InterPro" id="IPR036162">
    <property type="entry name" value="Resolvase-like_N_sf"/>
</dbReference>
<dbReference type="CDD" id="cd03768">
    <property type="entry name" value="SR_ResInv"/>
    <property type="match status" value="1"/>
</dbReference>
<evidence type="ECO:0000256" key="1">
    <source>
        <dbReference type="ARBA" id="ARBA00009913"/>
    </source>
</evidence>
<reference evidence="6" key="2">
    <citation type="submission" date="2021-08" db="EMBL/GenBank/DDBJ databases">
        <authorList>
            <person name="Tani A."/>
            <person name="Ola A."/>
            <person name="Ogura Y."/>
            <person name="Katsura K."/>
            <person name="Hayashi T."/>
        </authorList>
    </citation>
    <scope>NUCLEOTIDE SEQUENCE</scope>
    <source>
        <strain evidence="6">NBRC 103626</strain>
    </source>
</reference>
<evidence type="ECO:0000256" key="3">
    <source>
        <dbReference type="ARBA" id="ARBA00023125"/>
    </source>
</evidence>
<comment type="caution">
    <text evidence="6">The sequence shown here is derived from an EMBL/GenBank/DDBJ whole genome shotgun (WGS) entry which is preliminary data.</text>
</comment>
<dbReference type="PROSITE" id="PS51736">
    <property type="entry name" value="RECOMBINASES_3"/>
    <property type="match status" value="1"/>
</dbReference>
<dbReference type="InterPro" id="IPR006119">
    <property type="entry name" value="Resolv_N"/>
</dbReference>
<organism evidence="6 7">
    <name type="scientific">Methylobacterium gregans</name>
    <dbReference type="NCBI Taxonomy" id="374424"/>
    <lineage>
        <taxon>Bacteria</taxon>
        <taxon>Pseudomonadati</taxon>
        <taxon>Pseudomonadota</taxon>
        <taxon>Alphaproteobacteria</taxon>
        <taxon>Hyphomicrobiales</taxon>
        <taxon>Methylobacteriaceae</taxon>
        <taxon>Methylobacterium</taxon>
    </lineage>
</organism>
<dbReference type="RefSeq" id="WP_238302172.1">
    <property type="nucleotide sequence ID" value="NZ_BPQM01000032.1"/>
</dbReference>
<evidence type="ECO:0000313" key="7">
    <source>
        <dbReference type="Proteomes" id="UP001055108"/>
    </source>
</evidence>
<evidence type="ECO:0000259" key="5">
    <source>
        <dbReference type="PROSITE" id="PS51736"/>
    </source>
</evidence>
<dbReference type="InterPro" id="IPR050639">
    <property type="entry name" value="SSR_resolvase"/>
</dbReference>
<dbReference type="PROSITE" id="PS00398">
    <property type="entry name" value="RECOMBINASES_2"/>
    <property type="match status" value="1"/>
</dbReference>
<keyword evidence="3" id="KW-0238">DNA-binding</keyword>
<feature type="domain" description="Resolvase/invertase-type recombinase catalytic" evidence="5">
    <location>
        <begin position="1"/>
        <end position="84"/>
    </location>
</feature>
<protein>
    <submittedName>
        <fullName evidence="6">DNA-invertase hin</fullName>
    </submittedName>
</protein>
<reference evidence="6" key="1">
    <citation type="journal article" date="2016" name="Front. Microbiol.">
        <title>Genome Sequence of the Piezophilic, Mesophilic Sulfate-Reducing Bacterium Desulfovibrio indicus J2T.</title>
        <authorList>
            <person name="Cao J."/>
            <person name="Maignien L."/>
            <person name="Shao Z."/>
            <person name="Alain K."/>
            <person name="Jebbar M."/>
        </authorList>
    </citation>
    <scope>NUCLEOTIDE SEQUENCE</scope>
    <source>
        <strain evidence="6">NBRC 103626</strain>
    </source>
</reference>
<dbReference type="GO" id="GO:0000150">
    <property type="term" value="F:DNA strand exchange activity"/>
    <property type="evidence" value="ECO:0007669"/>
    <property type="project" value="InterPro"/>
</dbReference>
<dbReference type="AlphaFoldDB" id="A0AA37HN90"/>
<accession>A0AA37HN90</accession>
<dbReference type="SUPFAM" id="SSF53041">
    <property type="entry name" value="Resolvase-like"/>
    <property type="match status" value="1"/>
</dbReference>
<dbReference type="Proteomes" id="UP001055108">
    <property type="component" value="Unassembled WGS sequence"/>
</dbReference>
<sequence length="134" mass="13808">MSASGDTLVVTKLDRLARSVTHMGAILATLDAKGVALPILNLGVDTATPTGKRMLNVLTGVAQSERELMLEHQRKGTAKAKAESAYNGHKPAVRANKAEIQALAAIGLSMGAIATKFGIGKGSVHRALNPGKAA</sequence>
<dbReference type="Pfam" id="PF00239">
    <property type="entry name" value="Resolvase"/>
    <property type="match status" value="1"/>
</dbReference>
<evidence type="ECO:0000313" key="6">
    <source>
        <dbReference type="EMBL" id="GJD78471.1"/>
    </source>
</evidence>
<dbReference type="PANTHER" id="PTHR30461:SF26">
    <property type="entry name" value="RESOLVASE HOMOLOG YNEB"/>
    <property type="match status" value="1"/>
</dbReference>
<name>A0AA37HN90_9HYPH</name>
<dbReference type="GO" id="GO:0015074">
    <property type="term" value="P:DNA integration"/>
    <property type="evidence" value="ECO:0007669"/>
    <property type="project" value="UniProtKB-KW"/>
</dbReference>